<keyword evidence="1" id="KW-0732">Signal</keyword>
<feature type="chain" id="PRO_5043132266" evidence="1">
    <location>
        <begin position="26"/>
        <end position="95"/>
    </location>
</feature>
<dbReference type="OrthoDB" id="6255701at2759"/>
<reference evidence="2 3" key="1">
    <citation type="submission" date="2018-10" db="EMBL/GenBank/DDBJ databases">
        <authorList>
            <consortium name="Pathogen Informatics"/>
        </authorList>
    </citation>
    <scope>NUCLEOTIDE SEQUENCE [LARGE SCALE GENOMIC DNA]</scope>
</reference>
<protein>
    <submittedName>
        <fullName evidence="2 4">Uncharacterized protein</fullName>
    </submittedName>
</protein>
<dbReference type="Proteomes" id="UP000267029">
    <property type="component" value="Unassembled WGS sequence"/>
</dbReference>
<accession>A0A0R3UE21</accession>
<organism evidence="2 3">
    <name type="scientific">Mesocestoides corti</name>
    <name type="common">Flatworm</name>
    <dbReference type="NCBI Taxonomy" id="53468"/>
    <lineage>
        <taxon>Eukaryota</taxon>
        <taxon>Metazoa</taxon>
        <taxon>Spiralia</taxon>
        <taxon>Lophotrochozoa</taxon>
        <taxon>Platyhelminthes</taxon>
        <taxon>Cestoda</taxon>
        <taxon>Eucestoda</taxon>
        <taxon>Cyclophyllidea</taxon>
        <taxon>Mesocestoididae</taxon>
        <taxon>Mesocestoides</taxon>
    </lineage>
</organism>
<evidence type="ECO:0000313" key="4">
    <source>
        <dbReference type="WBParaSite" id="MCU_000123-RA"/>
    </source>
</evidence>
<sequence>MTTIPNILVLTVSVLLLLFHLSVEANEKAGEGDLALEDLPLDEDALEDEVMLGYLAPHRLYRRGFLHSGRLGKRGFLHSERLGKRGLLHSGRLGK</sequence>
<name>A0A0R3UE21_MESCO</name>
<dbReference type="EMBL" id="UXSR01005184">
    <property type="protein sequence ID" value="VDD79196.1"/>
    <property type="molecule type" value="Genomic_DNA"/>
</dbReference>
<reference evidence="4" key="2">
    <citation type="submission" date="2019-11" db="UniProtKB">
        <authorList>
            <consortium name="WormBaseParasite"/>
        </authorList>
    </citation>
    <scope>IDENTIFICATION</scope>
</reference>
<evidence type="ECO:0000256" key="1">
    <source>
        <dbReference type="SAM" id="SignalP"/>
    </source>
</evidence>
<keyword evidence="3" id="KW-1185">Reference proteome</keyword>
<feature type="signal peptide" evidence="1">
    <location>
        <begin position="1"/>
        <end position="25"/>
    </location>
</feature>
<dbReference type="WBParaSite" id="MCU_000123-RA">
    <property type="protein sequence ID" value="MCU_000123-RA"/>
    <property type="gene ID" value="MCU_000123"/>
</dbReference>
<dbReference type="AlphaFoldDB" id="A0A0R3UE21"/>
<proteinExistence type="predicted"/>
<evidence type="ECO:0000313" key="2">
    <source>
        <dbReference type="EMBL" id="VDD79196.1"/>
    </source>
</evidence>
<gene>
    <name evidence="2" type="ORF">MCOS_LOCUS5199</name>
</gene>
<evidence type="ECO:0000313" key="3">
    <source>
        <dbReference type="Proteomes" id="UP000267029"/>
    </source>
</evidence>